<dbReference type="InterPro" id="IPR032781">
    <property type="entry name" value="ABC_tran_Xtn"/>
</dbReference>
<accession>A0A9D5JZC7</accession>
<dbReference type="InterPro" id="IPR003439">
    <property type="entry name" value="ABC_transporter-like_ATP-bd"/>
</dbReference>
<dbReference type="GO" id="GO:0003677">
    <property type="term" value="F:DNA binding"/>
    <property type="evidence" value="ECO:0007669"/>
    <property type="project" value="InterPro"/>
</dbReference>
<evidence type="ECO:0000313" key="8">
    <source>
        <dbReference type="Proteomes" id="UP000649604"/>
    </source>
</evidence>
<dbReference type="Gene3D" id="3.40.50.300">
    <property type="entry name" value="P-loop containing nucleotide triphosphate hydrolases"/>
    <property type="match status" value="2"/>
</dbReference>
<dbReference type="GO" id="GO:0005524">
    <property type="term" value="F:ATP binding"/>
    <property type="evidence" value="ECO:0007669"/>
    <property type="project" value="UniProtKB-KW"/>
</dbReference>
<dbReference type="EMBL" id="WJJP01000601">
    <property type="protein sequence ID" value="MBD3326561.1"/>
    <property type="molecule type" value="Genomic_DNA"/>
</dbReference>
<dbReference type="InterPro" id="IPR003593">
    <property type="entry name" value="AAA+_ATPase"/>
</dbReference>
<dbReference type="Gene3D" id="1.10.287.380">
    <property type="entry name" value="Valyl-tRNA synthetase, C-terminal domain"/>
    <property type="match status" value="1"/>
</dbReference>
<feature type="domain" description="ABC transporter" evidence="6">
    <location>
        <begin position="323"/>
        <end position="537"/>
    </location>
</feature>
<feature type="coiled-coil region" evidence="4">
    <location>
        <begin position="567"/>
        <end position="634"/>
    </location>
</feature>
<proteinExistence type="predicted"/>
<dbReference type="PANTHER" id="PTHR42855">
    <property type="entry name" value="ABC TRANSPORTER ATP-BINDING SUBUNIT"/>
    <property type="match status" value="1"/>
</dbReference>
<dbReference type="PROSITE" id="PS50893">
    <property type="entry name" value="ABC_TRANSPORTER_2"/>
    <property type="match status" value="2"/>
</dbReference>
<evidence type="ECO:0000256" key="2">
    <source>
        <dbReference type="ARBA" id="ARBA00022741"/>
    </source>
</evidence>
<dbReference type="Pfam" id="PF12848">
    <property type="entry name" value="ABC_tran_Xtn"/>
    <property type="match status" value="1"/>
</dbReference>
<keyword evidence="3 7" id="KW-0067">ATP-binding</keyword>
<feature type="region of interest" description="Disordered" evidence="5">
    <location>
        <begin position="535"/>
        <end position="561"/>
    </location>
</feature>
<reference evidence="7" key="1">
    <citation type="submission" date="2019-11" db="EMBL/GenBank/DDBJ databases">
        <title>Microbial mats filling the niche in hypersaline microbial mats.</title>
        <authorList>
            <person name="Wong H.L."/>
            <person name="Macleod F.I."/>
            <person name="White R.A. III"/>
            <person name="Burns B.P."/>
        </authorList>
    </citation>
    <scope>NUCLEOTIDE SEQUENCE</scope>
    <source>
        <strain evidence="7">Rbin_158</strain>
    </source>
</reference>
<evidence type="ECO:0000256" key="4">
    <source>
        <dbReference type="SAM" id="Coils"/>
    </source>
</evidence>
<dbReference type="CDD" id="cd03221">
    <property type="entry name" value="ABCF_EF-3"/>
    <property type="match status" value="2"/>
</dbReference>
<evidence type="ECO:0000313" key="7">
    <source>
        <dbReference type="EMBL" id="MBD3326561.1"/>
    </source>
</evidence>
<dbReference type="SMART" id="SM00382">
    <property type="entry name" value="AAA"/>
    <property type="match status" value="2"/>
</dbReference>
<dbReference type="AlphaFoldDB" id="A0A9D5JZC7"/>
<dbReference type="PANTHER" id="PTHR42855:SF2">
    <property type="entry name" value="DRUG RESISTANCE ABC TRANSPORTER,ATP-BINDING PROTEIN"/>
    <property type="match status" value="1"/>
</dbReference>
<dbReference type="GO" id="GO:0016887">
    <property type="term" value="F:ATP hydrolysis activity"/>
    <property type="evidence" value="ECO:0007669"/>
    <property type="project" value="InterPro"/>
</dbReference>
<evidence type="ECO:0000256" key="3">
    <source>
        <dbReference type="ARBA" id="ARBA00022840"/>
    </source>
</evidence>
<dbReference type="InterPro" id="IPR037118">
    <property type="entry name" value="Val-tRNA_synth_C_sf"/>
</dbReference>
<dbReference type="InterPro" id="IPR051309">
    <property type="entry name" value="ABCF_ATPase"/>
</dbReference>
<dbReference type="FunFam" id="3.40.50.300:FF:000309">
    <property type="entry name" value="ABC transporter ATP-binding protein"/>
    <property type="match status" value="1"/>
</dbReference>
<keyword evidence="2" id="KW-0547">Nucleotide-binding</keyword>
<evidence type="ECO:0000256" key="5">
    <source>
        <dbReference type="SAM" id="MobiDB-lite"/>
    </source>
</evidence>
<dbReference type="Pfam" id="PF00005">
    <property type="entry name" value="ABC_tran"/>
    <property type="match status" value="2"/>
</dbReference>
<protein>
    <submittedName>
        <fullName evidence="7">ATP-binding cassette domain-containing protein</fullName>
    </submittedName>
</protein>
<name>A0A9D5JZC7_9BACT</name>
<dbReference type="Pfam" id="PF16326">
    <property type="entry name" value="ABC_tran_CTD"/>
    <property type="match status" value="1"/>
</dbReference>
<organism evidence="7 8">
    <name type="scientific">candidate division KSB3 bacterium</name>
    <dbReference type="NCBI Taxonomy" id="2044937"/>
    <lineage>
        <taxon>Bacteria</taxon>
        <taxon>candidate division KSB3</taxon>
    </lineage>
</organism>
<gene>
    <name evidence="7" type="ORF">GF339_18400</name>
</gene>
<evidence type="ECO:0000259" key="6">
    <source>
        <dbReference type="PROSITE" id="PS50893"/>
    </source>
</evidence>
<keyword evidence="1" id="KW-0677">Repeat</keyword>
<dbReference type="InterPro" id="IPR032524">
    <property type="entry name" value="ABC_tran_C"/>
</dbReference>
<comment type="caution">
    <text evidence="7">The sequence shown here is derived from an EMBL/GenBank/DDBJ whole genome shotgun (WGS) entry which is preliminary data.</text>
</comment>
<sequence length="650" mass="74733">MLQVKDVTYAIGERQLLAGIDWVIHPGKRVALIGPNGAGKTTILRILTGEIAEYHGSIIKPKSYQIGYLPQEEAAVEDDSILHTVLQGRQEVIELEARLADLHEALNAPHADHDALLEEVGEVEHRYDALEGYQVEAAAKSILAGLGFAESDFERPLSEFSGGWRMRVHLARLLLQNPDLLLLDEPTNHLDIPSLEWLEKYLLNFAGSIVVVSHDRFFIDRLADSIYELDRGKLEYYAGNYHVYEREKAQRLELLRKKWEEQQAERERQMRFINRFRYKATKAKQVQSRVKQLEKMEEIELPPPPRRLNFEISVDVPSYKDVLHIRDLSFRYDQEWVLEHIDLSVYRGEKLALVGVNGAGKTTLTRLIAGELTPQRGSLKIGERVSIGYYAQHQVDALNLEATVYEEVMATAADSQVPHVRDVLGMFQFRGDDIYKPIEVLSGGEKARVSLTKILLSPVNFLIMDEPTNHLDVISKDALEHALMHYDGTLILISHDRYFLDKLVHRVIELDRKQITEYAGNYSYYLQKRDAEPEFSVRRDEEKPRAGADGSVAKKSKEQKRLEAEARQSISKDRNRLTKTIASLEQQIERWETKKEELEFSLSLPETYDDSDRIIDLQKEYASLTKTLEEHYHRWEAAQLELEALVSQVV</sequence>
<dbReference type="SUPFAM" id="SSF52540">
    <property type="entry name" value="P-loop containing nucleoside triphosphate hydrolases"/>
    <property type="match status" value="2"/>
</dbReference>
<feature type="domain" description="ABC transporter" evidence="6">
    <location>
        <begin position="2"/>
        <end position="256"/>
    </location>
</feature>
<feature type="compositionally biased region" description="Basic and acidic residues" evidence="5">
    <location>
        <begin position="535"/>
        <end position="546"/>
    </location>
</feature>
<evidence type="ECO:0000256" key="1">
    <source>
        <dbReference type="ARBA" id="ARBA00022737"/>
    </source>
</evidence>
<keyword evidence="4" id="KW-0175">Coiled coil</keyword>
<dbReference type="Proteomes" id="UP000649604">
    <property type="component" value="Unassembled WGS sequence"/>
</dbReference>
<dbReference type="FunFam" id="3.40.50.300:FF:000011">
    <property type="entry name" value="Putative ABC transporter ATP-binding component"/>
    <property type="match status" value="1"/>
</dbReference>
<dbReference type="InterPro" id="IPR027417">
    <property type="entry name" value="P-loop_NTPase"/>
</dbReference>